<accession>A0A6A7BAG8</accession>
<dbReference type="EMBL" id="MU006299">
    <property type="protein sequence ID" value="KAF2852360.1"/>
    <property type="molecule type" value="Genomic_DNA"/>
</dbReference>
<protein>
    <submittedName>
        <fullName evidence="2">Uncharacterized protein</fullName>
    </submittedName>
</protein>
<sequence length="440" mass="48333">MSRLSAPVPVIIGFRGFVSMTAKPVSSETTCAILVPNVATFHSARHSLCRYITVPVSKAVGACSLGFYHMAIQLYTNVTIVSCAVSLWVRAGIEILAMSYEPYLPQNSFPSSDWPGDINSTQEEQAQTHNVESISAASGRRGIQLGDLSDPNLQYNARTRQGEPIYFDSQPWHLSDTLELYEGETHDKKLLPEERKTNMSQASNRSRHYHANEVLDENNPSSFILKPIGGTSWSTANARGPKYRLNYERSDLIPDSWEDRATQFSPATSTFTNSPNVSEEFLSDSRQPETLSPAGDAPWSPFRMRNVTGDGSSTPYPYLSPDEGIWWAQHSIPAALESITDLDTISASESRHGNDDETISSWANTGPGAHTASNILSATETATSRSSMLLAPNHSSDYHPILETKFLSYSIATIAVMHFEEGIEKAILHGIVGRSTEVAQ</sequence>
<reference evidence="2" key="1">
    <citation type="submission" date="2020-01" db="EMBL/GenBank/DDBJ databases">
        <authorList>
            <consortium name="DOE Joint Genome Institute"/>
            <person name="Haridas S."/>
            <person name="Albert R."/>
            <person name="Binder M."/>
            <person name="Bloem J."/>
            <person name="Labutti K."/>
            <person name="Salamov A."/>
            <person name="Andreopoulos B."/>
            <person name="Baker S.E."/>
            <person name="Barry K."/>
            <person name="Bills G."/>
            <person name="Bluhm B.H."/>
            <person name="Cannon C."/>
            <person name="Castanera R."/>
            <person name="Culley D.E."/>
            <person name="Daum C."/>
            <person name="Ezra D."/>
            <person name="Gonzalez J.B."/>
            <person name="Henrissat B."/>
            <person name="Kuo A."/>
            <person name="Liang C."/>
            <person name="Lipzen A."/>
            <person name="Lutzoni F."/>
            <person name="Magnuson J."/>
            <person name="Mondo S."/>
            <person name="Nolan M."/>
            <person name="Ohm R."/>
            <person name="Pangilinan J."/>
            <person name="Park H.-J."/>
            <person name="Ramirez L."/>
            <person name="Alfaro M."/>
            <person name="Sun H."/>
            <person name="Tritt A."/>
            <person name="Yoshinaga Y."/>
            <person name="Zwiers L.-H."/>
            <person name="Turgeon B.G."/>
            <person name="Goodwin S.B."/>
            <person name="Spatafora J.W."/>
            <person name="Crous P.W."/>
            <person name="Grigoriev I.V."/>
        </authorList>
    </citation>
    <scope>NUCLEOTIDE SEQUENCE</scope>
    <source>
        <strain evidence="2">IPT5</strain>
    </source>
</reference>
<gene>
    <name evidence="2" type="ORF">T440DRAFT_477814</name>
</gene>
<dbReference type="AlphaFoldDB" id="A0A6A7BAG8"/>
<feature type="region of interest" description="Disordered" evidence="1">
    <location>
        <begin position="347"/>
        <end position="372"/>
    </location>
</feature>
<proteinExistence type="predicted"/>
<evidence type="ECO:0000313" key="3">
    <source>
        <dbReference type="Proteomes" id="UP000799423"/>
    </source>
</evidence>
<name>A0A6A7BAG8_9PLEO</name>
<keyword evidence="3" id="KW-1185">Reference proteome</keyword>
<evidence type="ECO:0000256" key="1">
    <source>
        <dbReference type="SAM" id="MobiDB-lite"/>
    </source>
</evidence>
<evidence type="ECO:0000313" key="2">
    <source>
        <dbReference type="EMBL" id="KAF2852360.1"/>
    </source>
</evidence>
<feature type="region of interest" description="Disordered" evidence="1">
    <location>
        <begin position="265"/>
        <end position="302"/>
    </location>
</feature>
<feature type="compositionally biased region" description="Polar residues" evidence="1">
    <location>
        <begin position="265"/>
        <end position="277"/>
    </location>
</feature>
<organism evidence="2 3">
    <name type="scientific">Plenodomus tracheiphilus IPT5</name>
    <dbReference type="NCBI Taxonomy" id="1408161"/>
    <lineage>
        <taxon>Eukaryota</taxon>
        <taxon>Fungi</taxon>
        <taxon>Dikarya</taxon>
        <taxon>Ascomycota</taxon>
        <taxon>Pezizomycotina</taxon>
        <taxon>Dothideomycetes</taxon>
        <taxon>Pleosporomycetidae</taxon>
        <taxon>Pleosporales</taxon>
        <taxon>Pleosporineae</taxon>
        <taxon>Leptosphaeriaceae</taxon>
        <taxon>Plenodomus</taxon>
    </lineage>
</organism>
<dbReference type="Proteomes" id="UP000799423">
    <property type="component" value="Unassembled WGS sequence"/>
</dbReference>